<dbReference type="PANTHER" id="PTHR34982">
    <property type="entry name" value="YOP PROTEINS TRANSLOCATION PROTEIN L"/>
    <property type="match status" value="1"/>
</dbReference>
<keyword evidence="5" id="KW-1005">Bacterial flagellum biogenesis</keyword>
<dbReference type="GO" id="GO:0005829">
    <property type="term" value="C:cytosol"/>
    <property type="evidence" value="ECO:0007669"/>
    <property type="project" value="TreeGrafter"/>
</dbReference>
<proteinExistence type="inferred from homology"/>
<keyword evidence="6" id="KW-0653">Protein transport</keyword>
<keyword evidence="9" id="KW-0966">Cell projection</keyword>
<dbReference type="InterPro" id="IPR018035">
    <property type="entry name" value="Flagellar_FliH/T3SS_HrpE"/>
</dbReference>
<evidence type="ECO:0000256" key="3">
    <source>
        <dbReference type="ARBA" id="ARBA00016507"/>
    </source>
</evidence>
<evidence type="ECO:0000256" key="1">
    <source>
        <dbReference type="ARBA" id="ARBA00003041"/>
    </source>
</evidence>
<dbReference type="InterPro" id="IPR051472">
    <property type="entry name" value="T3SS_Stator/FliH"/>
</dbReference>
<evidence type="ECO:0000256" key="2">
    <source>
        <dbReference type="ARBA" id="ARBA00006602"/>
    </source>
</evidence>
<evidence type="ECO:0000313" key="9">
    <source>
        <dbReference type="EMBL" id="TCK60015.1"/>
    </source>
</evidence>
<evidence type="ECO:0000256" key="5">
    <source>
        <dbReference type="ARBA" id="ARBA00022795"/>
    </source>
</evidence>
<dbReference type="GO" id="GO:0015031">
    <property type="term" value="P:protein transport"/>
    <property type="evidence" value="ECO:0007669"/>
    <property type="project" value="UniProtKB-KW"/>
</dbReference>
<dbReference type="RefSeq" id="WP_132874161.1">
    <property type="nucleotide sequence ID" value="NZ_SMGG01000005.1"/>
</dbReference>
<keyword evidence="10" id="KW-1185">Reference proteome</keyword>
<dbReference type="Pfam" id="PF02108">
    <property type="entry name" value="FliH"/>
    <property type="match status" value="1"/>
</dbReference>
<evidence type="ECO:0000313" key="10">
    <source>
        <dbReference type="Proteomes" id="UP000294614"/>
    </source>
</evidence>
<comment type="similarity">
    <text evidence="2">Belongs to the FliH family.</text>
</comment>
<reference evidence="9 10" key="1">
    <citation type="submission" date="2019-03" db="EMBL/GenBank/DDBJ databases">
        <title>Genomic Encyclopedia of Type Strains, Phase IV (KMG-IV): sequencing the most valuable type-strain genomes for metagenomic binning, comparative biology and taxonomic classification.</title>
        <authorList>
            <person name="Goeker M."/>
        </authorList>
    </citation>
    <scope>NUCLEOTIDE SEQUENCE [LARGE SCALE GENOMIC DNA]</scope>
    <source>
        <strain evidence="9 10">DSM 24984</strain>
    </source>
</reference>
<keyword evidence="4" id="KW-0813">Transport</keyword>
<dbReference type="EMBL" id="SMGG01000005">
    <property type="protein sequence ID" value="TCK60015.1"/>
    <property type="molecule type" value="Genomic_DNA"/>
</dbReference>
<dbReference type="PANTHER" id="PTHR34982:SF1">
    <property type="entry name" value="FLAGELLAR ASSEMBLY PROTEIN FLIH"/>
    <property type="match status" value="1"/>
</dbReference>
<evidence type="ECO:0000256" key="6">
    <source>
        <dbReference type="ARBA" id="ARBA00022927"/>
    </source>
</evidence>
<keyword evidence="9" id="KW-0969">Cilium</keyword>
<evidence type="ECO:0000256" key="4">
    <source>
        <dbReference type="ARBA" id="ARBA00022448"/>
    </source>
</evidence>
<keyword evidence="7" id="KW-1006">Bacterial flagellum protein export</keyword>
<protein>
    <recommendedName>
        <fullName evidence="3">Flagellar assembly protein FliH</fullName>
    </recommendedName>
</protein>
<name>A0A4R1K6X9_9BACT</name>
<dbReference type="GO" id="GO:0044781">
    <property type="term" value="P:bacterial-type flagellum organization"/>
    <property type="evidence" value="ECO:0007669"/>
    <property type="project" value="UniProtKB-KW"/>
</dbReference>
<dbReference type="OrthoDB" id="8480773at2"/>
<sequence length="289" mass="32498">MSRIIKDSKLNPKKLRSFDFTVYEEVERGQRPFDLIKVGEMDYVPGETQMKVASFDEEVELHRAVVVQDAGAVRPKKFVPESFDSAPKELIVHSEEAVQTEADAEPEKPSITEEELEAIRREAYQKGMADGMNRGLVEGEQKAKKAYDAEQADYLAKLQATYNEVIAQAAVFRSAVDQLDAQLPDIVTSMVTDIIGTERKINNDLVVSVTRKSLDSLRDMEKIVFLVNPDDVATMSVVFPDYETQPDRNVAKGSLKVQTNVGELNFCIERMLDEFAERIHEEFGTPEGS</sequence>
<comment type="caution">
    <text evidence="9">The sequence shown here is derived from an EMBL/GenBank/DDBJ whole genome shotgun (WGS) entry which is preliminary data.</text>
</comment>
<keyword evidence="9" id="KW-0282">Flagellum</keyword>
<dbReference type="AlphaFoldDB" id="A0A4R1K6X9"/>
<dbReference type="Proteomes" id="UP000294614">
    <property type="component" value="Unassembled WGS sequence"/>
</dbReference>
<evidence type="ECO:0000259" key="8">
    <source>
        <dbReference type="Pfam" id="PF02108"/>
    </source>
</evidence>
<accession>A0A4R1K6X9</accession>
<comment type="function">
    <text evidence="1">Needed for flagellar regrowth and assembly.</text>
</comment>
<organism evidence="9 10">
    <name type="scientific">Seleniivibrio woodruffii</name>
    <dbReference type="NCBI Taxonomy" id="1078050"/>
    <lineage>
        <taxon>Bacteria</taxon>
        <taxon>Pseudomonadati</taxon>
        <taxon>Deferribacterota</taxon>
        <taxon>Deferribacteres</taxon>
        <taxon>Deferribacterales</taxon>
        <taxon>Geovibrionaceae</taxon>
        <taxon>Seleniivibrio</taxon>
    </lineage>
</organism>
<gene>
    <name evidence="9" type="ORF">C8D98_2187</name>
</gene>
<evidence type="ECO:0000256" key="7">
    <source>
        <dbReference type="ARBA" id="ARBA00023225"/>
    </source>
</evidence>
<feature type="domain" description="Flagellar assembly protein FliH/Type III secretion system HrpE" evidence="8">
    <location>
        <begin position="164"/>
        <end position="270"/>
    </location>
</feature>